<dbReference type="RefSeq" id="WP_169325661.1">
    <property type="nucleotide sequence ID" value="NZ_JABCJJ010000029.1"/>
</dbReference>
<comment type="caution">
    <text evidence="4">The sequence shown here is derived from an EMBL/GenBank/DDBJ whole genome shotgun (WGS) entry which is preliminary data.</text>
</comment>
<keyword evidence="2" id="KW-0472">Membrane</keyword>
<feature type="transmembrane region" description="Helical" evidence="2">
    <location>
        <begin position="159"/>
        <end position="179"/>
    </location>
</feature>
<dbReference type="AlphaFoldDB" id="A0A7Y0M0D7"/>
<proteinExistence type="predicted"/>
<dbReference type="EMBL" id="JABCJJ010000029">
    <property type="protein sequence ID" value="NMR21291.1"/>
    <property type="molecule type" value="Genomic_DNA"/>
</dbReference>
<dbReference type="Pfam" id="PF09990">
    <property type="entry name" value="DUF2231"/>
    <property type="match status" value="1"/>
</dbReference>
<keyword evidence="2" id="KW-1133">Transmembrane helix</keyword>
<dbReference type="InterPro" id="IPR019251">
    <property type="entry name" value="DUF2231_TM"/>
</dbReference>
<evidence type="ECO:0000313" key="5">
    <source>
        <dbReference type="Proteomes" id="UP000562124"/>
    </source>
</evidence>
<organism evidence="4 5">
    <name type="scientific">Cellulomonas fimi</name>
    <dbReference type="NCBI Taxonomy" id="1708"/>
    <lineage>
        <taxon>Bacteria</taxon>
        <taxon>Bacillati</taxon>
        <taxon>Actinomycetota</taxon>
        <taxon>Actinomycetes</taxon>
        <taxon>Micrococcales</taxon>
        <taxon>Cellulomonadaceae</taxon>
        <taxon>Cellulomonas</taxon>
    </lineage>
</organism>
<feature type="region of interest" description="Disordered" evidence="1">
    <location>
        <begin position="191"/>
        <end position="214"/>
    </location>
</feature>
<dbReference type="Proteomes" id="UP000562124">
    <property type="component" value="Unassembled WGS sequence"/>
</dbReference>
<evidence type="ECO:0000313" key="4">
    <source>
        <dbReference type="EMBL" id="NMR21291.1"/>
    </source>
</evidence>
<keyword evidence="5" id="KW-1185">Reference proteome</keyword>
<accession>A0A7Y0M0D7</accession>
<name>A0A7Y0M0D7_CELFI</name>
<evidence type="ECO:0000256" key="1">
    <source>
        <dbReference type="SAM" id="MobiDB-lite"/>
    </source>
</evidence>
<protein>
    <submittedName>
        <fullName evidence="4">(2Fe-2S)-binding protein</fullName>
    </submittedName>
</protein>
<evidence type="ECO:0000259" key="3">
    <source>
        <dbReference type="Pfam" id="PF09990"/>
    </source>
</evidence>
<evidence type="ECO:0000256" key="2">
    <source>
        <dbReference type="SAM" id="Phobius"/>
    </source>
</evidence>
<feature type="compositionally biased region" description="Low complexity" evidence="1">
    <location>
        <begin position="200"/>
        <end position="214"/>
    </location>
</feature>
<gene>
    <name evidence="4" type="ORF">HIR71_13890</name>
</gene>
<feature type="domain" description="DUF2231" evidence="3">
    <location>
        <begin position="62"/>
        <end position="184"/>
    </location>
</feature>
<keyword evidence="2" id="KW-0812">Transmembrane</keyword>
<sequence length="214" mass="21410">MVDGVLGTEQSAHPTSALVDAALQIEQNESLDAAAGRLHSLAQSLVADPARKAMLQGHALGRALHPMLTDVPIGVWTSASVLDLVGGGAARPAARRLVALGIVAAVPTALTGAAEYADTSGVDRRTGLVHATSNSLALLCYTASWLARRRGRHVRGAALALVGGLALGVGGFLGGHLSVARKVGSRVPELSGEADAATDGAPSSASFTGSGSLS</sequence>
<reference evidence="4 5" key="1">
    <citation type="submission" date="2020-04" db="EMBL/GenBank/DDBJ databases">
        <title>Sequencing and Assembly of C. fimi.</title>
        <authorList>
            <person name="Ramsey A.R."/>
        </authorList>
    </citation>
    <scope>NUCLEOTIDE SEQUENCE [LARGE SCALE GENOMIC DNA]</scope>
    <source>
        <strain evidence="4 5">SB</strain>
    </source>
</reference>